<evidence type="ECO:0000313" key="2">
    <source>
        <dbReference type="Proteomes" id="UP001152649"/>
    </source>
</evidence>
<dbReference type="OrthoDB" id="9215500at2759"/>
<sequence>MKTNSCHCTFGHLWALSLFSTNHHDYDLNTTHKAKTVSSAIALRQNKRGRDWIIFRWPQGDEYLSAQSADVHNVKGFGPPPFLEDHASRLEHANPSEFST</sequence>
<organism evidence="1 2">
    <name type="scientific">Penicillium salamii</name>
    <dbReference type="NCBI Taxonomy" id="1612424"/>
    <lineage>
        <taxon>Eukaryota</taxon>
        <taxon>Fungi</taxon>
        <taxon>Dikarya</taxon>
        <taxon>Ascomycota</taxon>
        <taxon>Pezizomycotina</taxon>
        <taxon>Eurotiomycetes</taxon>
        <taxon>Eurotiomycetidae</taxon>
        <taxon>Eurotiales</taxon>
        <taxon>Aspergillaceae</taxon>
        <taxon>Penicillium</taxon>
    </lineage>
</organism>
<keyword evidence="2" id="KW-1185">Reference proteome</keyword>
<comment type="caution">
    <text evidence="1">The sequence shown here is derived from an EMBL/GenBank/DDBJ whole genome shotgun (WGS) entry which is preliminary data.</text>
</comment>
<dbReference type="EMBL" id="CAJVPG010000199">
    <property type="protein sequence ID" value="CAG8371689.1"/>
    <property type="molecule type" value="Genomic_DNA"/>
</dbReference>
<evidence type="ECO:0000313" key="1">
    <source>
        <dbReference type="EMBL" id="CAG8371689.1"/>
    </source>
</evidence>
<reference evidence="1" key="1">
    <citation type="submission" date="2021-07" db="EMBL/GenBank/DDBJ databases">
        <authorList>
            <person name="Branca A.L. A."/>
        </authorList>
    </citation>
    <scope>NUCLEOTIDE SEQUENCE</scope>
</reference>
<accession>A0A9W4J555</accession>
<dbReference type="Proteomes" id="UP001152649">
    <property type="component" value="Unassembled WGS sequence"/>
</dbReference>
<gene>
    <name evidence="1" type="ORF">PSALAMII_LOCUS4796</name>
</gene>
<proteinExistence type="predicted"/>
<name>A0A9W4J555_9EURO</name>
<protein>
    <submittedName>
        <fullName evidence="1">Uncharacterized protein</fullName>
    </submittedName>
</protein>
<dbReference type="AlphaFoldDB" id="A0A9W4J555"/>